<evidence type="ECO:0000259" key="3">
    <source>
        <dbReference type="Pfam" id="PF10145"/>
    </source>
</evidence>
<keyword evidence="2" id="KW-0812">Transmembrane</keyword>
<dbReference type="Proteomes" id="UP001055940">
    <property type="component" value="Chromosome"/>
</dbReference>
<dbReference type="NCBIfam" id="TIGR01760">
    <property type="entry name" value="tape_meas_TP901"/>
    <property type="match status" value="1"/>
</dbReference>
<dbReference type="InterPro" id="IPR010090">
    <property type="entry name" value="Phage_tape_meas"/>
</dbReference>
<sequence length="738" mass="76559">MATLQELIIKIGADTDGLDKLDEGLGKVRDSGKKVTDVGKSLTTGVTTPLVGLGAAALTTAAGFESSMNDVRAVTGATGQDFDRLSDLAKEMGSTTQFSASESAEAMAFLGMAGLETDEILSALPGTLALAAAGGMELADAADVSTNVLAGMNMEVEELGHLNDVLADASRSANTDVQQLGMGMKQVAPVASGLGFELEETTAALGFLADAGIQGEQGGTLLRSAMSQLINPTAQAGKMLDQLGVQATEADGSARPLADIMRDFESAGADASDMMQIFGTEAGPAMISLLNRGGDELEEFETQLQNSAGTAEEMAEIKMEGLQGQLKELQSAGEGLMLAIADSGLLETVTALASKVTEWVQELASANPQLIKWAVIIGAVVAAIGPLLIFVGMMITAVGQIGAVLKLLVPIFKAAALAKMLFSAALWASPITWIVLGIIALIAIIVLLIVYWDEVAAACAAAWEWIKDACAAAWDWIKSTAASIWDGIKAFFADTWDSIKSTVVSVWDAIAGFFSGIWNSITSTVTGAVNGVRDFISNGFNTARNLAIAAFTAMRDRVRSTIQGLLGFVRGIPGNIRSALGNLGSLLTGAGRNVIQGLINGIKSMIGSVGSTMSNVASTIRSYLPFSPAEVGPMSGNGAPEVSGARIAETLGEGILSELAAIDRAADALMAPLDARVSGMRDMTRHIPSNVNTAVRHSGGRSDTITLDVTGADGEFKKLIRRMVRTDGRGDVQTAFGQ</sequence>
<feature type="domain" description="Phage tail tape measure protein" evidence="3">
    <location>
        <begin position="87"/>
        <end position="273"/>
    </location>
</feature>
<keyword evidence="5" id="KW-1185">Reference proteome</keyword>
<accession>A0ABY5D9S6</accession>
<feature type="transmembrane region" description="Helical" evidence="2">
    <location>
        <begin position="373"/>
        <end position="395"/>
    </location>
</feature>
<gene>
    <name evidence="4" type="ORF">NE857_31625</name>
</gene>
<keyword evidence="2" id="KW-1133">Transmembrane helix</keyword>
<dbReference type="PANTHER" id="PTHR37813:SF1">
    <property type="entry name" value="FELS-2 PROPHAGE PROTEIN"/>
    <property type="match status" value="1"/>
</dbReference>
<evidence type="ECO:0000313" key="4">
    <source>
        <dbReference type="EMBL" id="USY19730.1"/>
    </source>
</evidence>
<proteinExistence type="predicted"/>
<protein>
    <submittedName>
        <fullName evidence="4">Phage tail tape measure protein</fullName>
    </submittedName>
</protein>
<evidence type="ECO:0000256" key="2">
    <source>
        <dbReference type="SAM" id="Phobius"/>
    </source>
</evidence>
<keyword evidence="2" id="KW-0472">Membrane</keyword>
<feature type="transmembrane region" description="Helical" evidence="2">
    <location>
        <begin position="433"/>
        <end position="452"/>
    </location>
</feature>
<dbReference type="PANTHER" id="PTHR37813">
    <property type="entry name" value="FELS-2 PROPHAGE PROTEIN"/>
    <property type="match status" value="1"/>
</dbReference>
<reference evidence="4" key="1">
    <citation type="submission" date="2022-06" db="EMBL/GenBank/DDBJ databases">
        <authorList>
            <person name="Ping M."/>
        </authorList>
    </citation>
    <scope>NUCLEOTIDE SEQUENCE</scope>
    <source>
        <strain evidence="4">JCM11759T</strain>
    </source>
</reference>
<evidence type="ECO:0000313" key="5">
    <source>
        <dbReference type="Proteomes" id="UP001055940"/>
    </source>
</evidence>
<name>A0ABY5D9S6_9ACTN</name>
<dbReference type="EMBL" id="CP099837">
    <property type="protein sequence ID" value="USY19730.1"/>
    <property type="molecule type" value="Genomic_DNA"/>
</dbReference>
<keyword evidence="1" id="KW-1188">Viral release from host cell</keyword>
<evidence type="ECO:0000256" key="1">
    <source>
        <dbReference type="ARBA" id="ARBA00022612"/>
    </source>
</evidence>
<dbReference type="Gene3D" id="1.20.120.20">
    <property type="entry name" value="Apolipoprotein"/>
    <property type="match status" value="1"/>
</dbReference>
<feature type="transmembrane region" description="Helical" evidence="2">
    <location>
        <begin position="407"/>
        <end position="427"/>
    </location>
</feature>
<organism evidence="4 5">
    <name type="scientific">Nocardiopsis exhalans</name>
    <dbReference type="NCBI Taxonomy" id="163604"/>
    <lineage>
        <taxon>Bacteria</taxon>
        <taxon>Bacillati</taxon>
        <taxon>Actinomycetota</taxon>
        <taxon>Actinomycetes</taxon>
        <taxon>Streptosporangiales</taxon>
        <taxon>Nocardiopsidaceae</taxon>
        <taxon>Nocardiopsis</taxon>
    </lineage>
</organism>
<dbReference type="Pfam" id="PF10145">
    <property type="entry name" value="PhageMin_Tail"/>
    <property type="match status" value="1"/>
</dbReference>
<dbReference type="RefSeq" id="WP_254418922.1">
    <property type="nucleotide sequence ID" value="NZ_CP099837.1"/>
</dbReference>